<evidence type="ECO:0000313" key="2">
    <source>
        <dbReference type="Proteomes" id="UP000828048"/>
    </source>
</evidence>
<sequence>MKLSLSRSGFRKTLHCSTTTTVSFPAKSGDSLYRRISPLGSPTVSIVLVLDQWVVEGRSIKKEQLQNIIKELRRYSRFKHALEVSLSLCFVFS</sequence>
<name>A0ACB7XKN4_9ERIC</name>
<protein>
    <submittedName>
        <fullName evidence="1">Uncharacterized protein</fullName>
    </submittedName>
</protein>
<dbReference type="EMBL" id="CM037160">
    <property type="protein sequence ID" value="KAH7841326.1"/>
    <property type="molecule type" value="Genomic_DNA"/>
</dbReference>
<dbReference type="Proteomes" id="UP000828048">
    <property type="component" value="Chromosome 10"/>
</dbReference>
<keyword evidence="2" id="KW-1185">Reference proteome</keyword>
<gene>
    <name evidence="1" type="ORF">Vadar_028445</name>
</gene>
<reference evidence="1 2" key="1">
    <citation type="journal article" date="2021" name="Hortic Res">
        <title>High-quality reference genome and annotation aids understanding of berry development for evergreen blueberry (Vaccinium darrowii).</title>
        <authorList>
            <person name="Yu J."/>
            <person name="Hulse-Kemp A.M."/>
            <person name="Babiker E."/>
            <person name="Staton M."/>
        </authorList>
    </citation>
    <scope>NUCLEOTIDE SEQUENCE [LARGE SCALE GENOMIC DNA]</scope>
    <source>
        <strain evidence="2">cv. NJ 8807/NJ 8810</strain>
        <tissue evidence="1">Young leaf</tissue>
    </source>
</reference>
<proteinExistence type="predicted"/>
<evidence type="ECO:0000313" key="1">
    <source>
        <dbReference type="EMBL" id="KAH7841326.1"/>
    </source>
</evidence>
<organism evidence="1 2">
    <name type="scientific">Vaccinium darrowii</name>
    <dbReference type="NCBI Taxonomy" id="229202"/>
    <lineage>
        <taxon>Eukaryota</taxon>
        <taxon>Viridiplantae</taxon>
        <taxon>Streptophyta</taxon>
        <taxon>Embryophyta</taxon>
        <taxon>Tracheophyta</taxon>
        <taxon>Spermatophyta</taxon>
        <taxon>Magnoliopsida</taxon>
        <taxon>eudicotyledons</taxon>
        <taxon>Gunneridae</taxon>
        <taxon>Pentapetalae</taxon>
        <taxon>asterids</taxon>
        <taxon>Ericales</taxon>
        <taxon>Ericaceae</taxon>
        <taxon>Vaccinioideae</taxon>
        <taxon>Vaccinieae</taxon>
        <taxon>Vaccinium</taxon>
    </lineage>
</organism>
<accession>A0ACB7XKN4</accession>
<comment type="caution">
    <text evidence="1">The sequence shown here is derived from an EMBL/GenBank/DDBJ whole genome shotgun (WGS) entry which is preliminary data.</text>
</comment>